<evidence type="ECO:0000313" key="4">
    <source>
        <dbReference type="EMBL" id="CAK7267719.1"/>
    </source>
</evidence>
<comment type="similarity">
    <text evidence="1 2">Belongs to the iron/ascorbate-dependent oxidoreductase family.</text>
</comment>
<feature type="domain" description="Fe2OG dioxygenase" evidence="3">
    <location>
        <begin position="215"/>
        <end position="338"/>
    </location>
</feature>
<dbReference type="InterPro" id="IPR026992">
    <property type="entry name" value="DIOX_N"/>
</dbReference>
<dbReference type="Gene3D" id="2.60.120.330">
    <property type="entry name" value="B-lactam Antibiotic, Isopenicillin N Synthase, Chain"/>
    <property type="match status" value="1"/>
</dbReference>
<dbReference type="Proteomes" id="UP001642502">
    <property type="component" value="Unassembled WGS sequence"/>
</dbReference>
<reference evidence="4 5" key="1">
    <citation type="submission" date="2024-01" db="EMBL/GenBank/DDBJ databases">
        <authorList>
            <person name="Allen C."/>
            <person name="Tagirdzhanova G."/>
        </authorList>
    </citation>
    <scope>NUCLEOTIDE SEQUENCE [LARGE SCALE GENOMIC DNA]</scope>
    <source>
        <strain evidence="4 5">CBS 119000</strain>
    </source>
</reference>
<dbReference type="InterPro" id="IPR050231">
    <property type="entry name" value="Iron_ascorbate_oxido_reductase"/>
</dbReference>
<keyword evidence="2" id="KW-0408">Iron</keyword>
<comment type="caution">
    <text evidence="4">The sequence shown here is derived from an EMBL/GenBank/DDBJ whole genome shotgun (WGS) entry which is preliminary data.</text>
</comment>
<dbReference type="InterPro" id="IPR027443">
    <property type="entry name" value="IPNS-like_sf"/>
</dbReference>
<dbReference type="InterPro" id="IPR005123">
    <property type="entry name" value="Oxoglu/Fe-dep_dioxygenase_dom"/>
</dbReference>
<sequence length="399" mass="44396">MDTHGIFAIEKRDGRTRQEFDDIRRPFGCRFSFELVKVAAPTTYVDRALPRPEISLHDFENRIDEITAELCDAAENVGFFALVDHGITEDEIDMIFKTSEAFFALPDEVKATVPWNNKNVGWEKRNQIRPSTGAADNKESYQMQFGENMLSGGRGTADGSVWLGDDQLPGFQSTCRGFMQRLQDVSEKMMLCFARGLGFPDDYFVRFHDAKRPNCQTVLRMLHYFPTPLPPADGSAPTEIYHRAGAHADWDLLTLLFQRKGQSGLEICPGREAVTEFGLGDTWTRVDPEPGSIVCNIGDLLMSWSDDRFKSTFHRVKAPCEPGDYYGERYSIAFFNQPCSDAVIQGPLKKYPAVTGAQFTQNAMNRHFAALQAKLAAEKATPSAPLAAPAAAPAVTASV</sequence>
<accession>A0ABP0DIT7</accession>
<dbReference type="InterPro" id="IPR044861">
    <property type="entry name" value="IPNS-like_FE2OG_OXY"/>
</dbReference>
<name>A0ABP0DIT7_9PEZI</name>
<keyword evidence="2" id="KW-0560">Oxidoreductase</keyword>
<dbReference type="EMBL" id="CAWUON010000030">
    <property type="protein sequence ID" value="CAK7267719.1"/>
    <property type="molecule type" value="Genomic_DNA"/>
</dbReference>
<proteinExistence type="inferred from homology"/>
<dbReference type="PANTHER" id="PTHR47990">
    <property type="entry name" value="2-OXOGLUTARATE (2OG) AND FE(II)-DEPENDENT OXYGENASE SUPERFAMILY PROTEIN-RELATED"/>
    <property type="match status" value="1"/>
</dbReference>
<gene>
    <name evidence="4" type="ORF">SEPCBS119000_002694</name>
</gene>
<dbReference type="Pfam" id="PF14226">
    <property type="entry name" value="DIOX_N"/>
    <property type="match status" value="1"/>
</dbReference>
<keyword evidence="5" id="KW-1185">Reference proteome</keyword>
<evidence type="ECO:0000256" key="2">
    <source>
        <dbReference type="RuleBase" id="RU003682"/>
    </source>
</evidence>
<evidence type="ECO:0000256" key="1">
    <source>
        <dbReference type="ARBA" id="ARBA00008056"/>
    </source>
</evidence>
<dbReference type="SUPFAM" id="SSF51197">
    <property type="entry name" value="Clavaminate synthase-like"/>
    <property type="match status" value="1"/>
</dbReference>
<organism evidence="4 5">
    <name type="scientific">Sporothrix epigloea</name>
    <dbReference type="NCBI Taxonomy" id="1892477"/>
    <lineage>
        <taxon>Eukaryota</taxon>
        <taxon>Fungi</taxon>
        <taxon>Dikarya</taxon>
        <taxon>Ascomycota</taxon>
        <taxon>Pezizomycotina</taxon>
        <taxon>Sordariomycetes</taxon>
        <taxon>Sordariomycetidae</taxon>
        <taxon>Ophiostomatales</taxon>
        <taxon>Ophiostomataceae</taxon>
        <taxon>Sporothrix</taxon>
    </lineage>
</organism>
<dbReference type="PROSITE" id="PS51471">
    <property type="entry name" value="FE2OG_OXY"/>
    <property type="match status" value="1"/>
</dbReference>
<keyword evidence="2" id="KW-0479">Metal-binding</keyword>
<protein>
    <recommendedName>
        <fullName evidence="3">Fe2OG dioxygenase domain-containing protein</fullName>
    </recommendedName>
</protein>
<dbReference type="Pfam" id="PF03171">
    <property type="entry name" value="2OG-FeII_Oxy"/>
    <property type="match status" value="1"/>
</dbReference>
<evidence type="ECO:0000313" key="5">
    <source>
        <dbReference type="Proteomes" id="UP001642502"/>
    </source>
</evidence>
<evidence type="ECO:0000259" key="3">
    <source>
        <dbReference type="PROSITE" id="PS51471"/>
    </source>
</evidence>